<dbReference type="InterPro" id="IPR052021">
    <property type="entry name" value="Type-I_RS_S_subunit"/>
</dbReference>
<evidence type="ECO:0000256" key="2">
    <source>
        <dbReference type="ARBA" id="ARBA00022747"/>
    </source>
</evidence>
<evidence type="ECO:0000256" key="3">
    <source>
        <dbReference type="ARBA" id="ARBA00023125"/>
    </source>
</evidence>
<sequence>MYQIKYKSEEEMKDSGIEWLGKIPNDWKVESLKRTLKDISGNGFPIEMQGKRRGEIPFLKVSDINSNEINVRNAINYVSYRDCKLNNWSIINKNSILMAKIGEALRKNHRKINKVDCLIDNNMLALSNKKGKYKYYYYLLSSVDMDWFINPGAVPSINMNKLRNFKIPWCNEYKQQKIANFLDTKTTQFDSIILKKEKLIQKLEEAKKSLISEVVTGKVKIVDGELVQRKPSEMKDSGIEWLGVVPKEWKITKLKYFCDTIKGYGFNSSLFCDHGHPVIRASEIKNNTIVENKVFINKEKIEKYKQVRLKKNDIVMSTVGSTPDVVNSAVGQIAKVPIYFDGALLNQNTVIFRVINDSIDNGYLFRIACSNKFRKYLDLHAHGTANQASLTLKEVLEFPIAVSIISEQIKINQYLEGKVYDISKTITKIKLQIKKLKQAKQSLISEAVTGKIDFRD</sequence>
<dbReference type="Gene3D" id="1.10.287.1120">
    <property type="entry name" value="Bipartite methylase S protein"/>
    <property type="match status" value="1"/>
</dbReference>
<dbReference type="Gene3D" id="3.90.220.20">
    <property type="entry name" value="DNA methylase specificity domains"/>
    <property type="match status" value="2"/>
</dbReference>
<dbReference type="GO" id="GO:0004519">
    <property type="term" value="F:endonuclease activity"/>
    <property type="evidence" value="ECO:0007669"/>
    <property type="project" value="UniProtKB-KW"/>
</dbReference>
<evidence type="ECO:0000313" key="5">
    <source>
        <dbReference type="EMBL" id="WFD09731.1"/>
    </source>
</evidence>
<dbReference type="Pfam" id="PF01420">
    <property type="entry name" value="Methylase_S"/>
    <property type="match status" value="2"/>
</dbReference>
<gene>
    <name evidence="5" type="ORF">P4S50_15240</name>
</gene>
<feature type="domain" description="Type I restriction modification DNA specificity" evidence="4">
    <location>
        <begin position="246"/>
        <end position="433"/>
    </location>
</feature>
<dbReference type="InterPro" id="IPR000055">
    <property type="entry name" value="Restrct_endonuc_typeI_TRD"/>
</dbReference>
<proteinExistence type="inferred from homology"/>
<accession>A0ABY8E9Z9</accession>
<keyword evidence="3" id="KW-0238">DNA-binding</keyword>
<protein>
    <submittedName>
        <fullName evidence="5">Restriction endonuclease subunit S</fullName>
        <ecNumber evidence="5">3.1.21.-</ecNumber>
    </submittedName>
</protein>
<organism evidence="5 6">
    <name type="scientific">Tepidibacter hydrothermalis</name>
    <dbReference type="NCBI Taxonomy" id="3036126"/>
    <lineage>
        <taxon>Bacteria</taxon>
        <taxon>Bacillati</taxon>
        <taxon>Bacillota</taxon>
        <taxon>Clostridia</taxon>
        <taxon>Peptostreptococcales</taxon>
        <taxon>Peptostreptococcaceae</taxon>
        <taxon>Tepidibacter</taxon>
    </lineage>
</organism>
<keyword evidence="5" id="KW-0540">Nuclease</keyword>
<dbReference type="SUPFAM" id="SSF116734">
    <property type="entry name" value="DNA methylase specificity domain"/>
    <property type="match status" value="2"/>
</dbReference>
<feature type="domain" description="Type I restriction modification DNA specificity" evidence="4">
    <location>
        <begin position="35"/>
        <end position="204"/>
    </location>
</feature>
<dbReference type="GO" id="GO:0016787">
    <property type="term" value="F:hydrolase activity"/>
    <property type="evidence" value="ECO:0007669"/>
    <property type="project" value="UniProtKB-KW"/>
</dbReference>
<dbReference type="PANTHER" id="PTHR30408">
    <property type="entry name" value="TYPE-1 RESTRICTION ENZYME ECOKI SPECIFICITY PROTEIN"/>
    <property type="match status" value="1"/>
</dbReference>
<reference evidence="5 6" key="1">
    <citation type="submission" date="2023-03" db="EMBL/GenBank/DDBJ databases">
        <title>Complete genome sequence of Tepidibacter sp. SWIR-1, isolated from a deep-sea hydrothermal vent.</title>
        <authorList>
            <person name="Li X."/>
        </authorList>
    </citation>
    <scope>NUCLEOTIDE SEQUENCE [LARGE SCALE GENOMIC DNA]</scope>
    <source>
        <strain evidence="5 6">SWIR-1</strain>
    </source>
</reference>
<dbReference type="EC" id="3.1.21.-" evidence="5"/>
<keyword evidence="5" id="KW-0378">Hydrolase</keyword>
<keyword evidence="5" id="KW-0255">Endonuclease</keyword>
<dbReference type="EMBL" id="CP120733">
    <property type="protein sequence ID" value="WFD09731.1"/>
    <property type="molecule type" value="Genomic_DNA"/>
</dbReference>
<keyword evidence="6" id="KW-1185">Reference proteome</keyword>
<comment type="similarity">
    <text evidence="1">Belongs to the type-I restriction system S methylase family.</text>
</comment>
<name>A0ABY8E9Z9_9FIRM</name>
<evidence type="ECO:0000259" key="4">
    <source>
        <dbReference type="Pfam" id="PF01420"/>
    </source>
</evidence>
<dbReference type="RefSeq" id="WP_277731672.1">
    <property type="nucleotide sequence ID" value="NZ_CP120733.1"/>
</dbReference>
<dbReference type="Proteomes" id="UP001222800">
    <property type="component" value="Chromosome"/>
</dbReference>
<evidence type="ECO:0000256" key="1">
    <source>
        <dbReference type="ARBA" id="ARBA00010923"/>
    </source>
</evidence>
<keyword evidence="2" id="KW-0680">Restriction system</keyword>
<dbReference type="PANTHER" id="PTHR30408:SF12">
    <property type="entry name" value="TYPE I RESTRICTION ENZYME MJAVIII SPECIFICITY SUBUNIT"/>
    <property type="match status" value="1"/>
</dbReference>
<dbReference type="InterPro" id="IPR044946">
    <property type="entry name" value="Restrct_endonuc_typeI_TRD_sf"/>
</dbReference>
<evidence type="ECO:0000313" key="6">
    <source>
        <dbReference type="Proteomes" id="UP001222800"/>
    </source>
</evidence>